<dbReference type="PANTHER" id="PTHR10655:SF64">
    <property type="entry name" value="PHOSPHOLIPASE_CARBOXYLESTERASE_THIOESTERASE DOMAIN-CONTAINING PROTEIN"/>
    <property type="match status" value="1"/>
</dbReference>
<dbReference type="PANTHER" id="PTHR10655">
    <property type="entry name" value="LYSOPHOSPHOLIPASE-RELATED"/>
    <property type="match status" value="1"/>
</dbReference>
<evidence type="ECO:0000313" key="4">
    <source>
        <dbReference type="Proteomes" id="UP001590950"/>
    </source>
</evidence>
<sequence length="305" mass="34061">MGHSKSKSGAYPDPLIVSSTLSCKETFIILHGRGSNAEKFSSALLDTKLPDGQTFQTVFPHAKFVFPTASRRRAVVYNRSFIHQWFDNWTLDKPSKKEELQIEGLCETSAYIHDLLQKEIAIVGAKNVVLGGLSQGCAVSLASLLTWEGEPYAAQFGMCGWIPFRTHMADIVNPDEVSDKAEDGEPDLFAHDPENDSEEISPAAQAVAYLREELDLPVKSQPSMAFQHVQLFLGHGVEDEKVPFSQGKDTGDLMKRLGIDVTWKEYEGLAHWYSSAMLGHLVEWLREKTKWDSTEGTTEQITVDR</sequence>
<keyword evidence="4" id="KW-1185">Reference proteome</keyword>
<dbReference type="SUPFAM" id="SSF53474">
    <property type="entry name" value="alpha/beta-Hydrolases"/>
    <property type="match status" value="1"/>
</dbReference>
<reference evidence="3 4" key="1">
    <citation type="submission" date="2024-09" db="EMBL/GenBank/DDBJ databases">
        <title>Rethinking Asexuality: The Enigmatic Case of Functional Sexual Genes in Lepraria (Stereocaulaceae).</title>
        <authorList>
            <person name="Doellman M."/>
            <person name="Sun Y."/>
            <person name="Barcenas-Pena A."/>
            <person name="Lumbsch H.T."/>
            <person name="Grewe F."/>
        </authorList>
    </citation>
    <scope>NUCLEOTIDE SEQUENCE [LARGE SCALE GENOMIC DNA]</scope>
    <source>
        <strain evidence="3 4">Mercado 3170</strain>
    </source>
</reference>
<name>A0ABR4A3K0_9LECA</name>
<evidence type="ECO:0000313" key="3">
    <source>
        <dbReference type="EMBL" id="KAL2040499.1"/>
    </source>
</evidence>
<dbReference type="InterPro" id="IPR029058">
    <property type="entry name" value="AB_hydrolase_fold"/>
</dbReference>
<dbReference type="InterPro" id="IPR050565">
    <property type="entry name" value="LYPA1-2/EST-like"/>
</dbReference>
<organism evidence="3 4">
    <name type="scientific">Stereocaulon virgatum</name>
    <dbReference type="NCBI Taxonomy" id="373712"/>
    <lineage>
        <taxon>Eukaryota</taxon>
        <taxon>Fungi</taxon>
        <taxon>Dikarya</taxon>
        <taxon>Ascomycota</taxon>
        <taxon>Pezizomycotina</taxon>
        <taxon>Lecanoromycetes</taxon>
        <taxon>OSLEUM clade</taxon>
        <taxon>Lecanoromycetidae</taxon>
        <taxon>Lecanorales</taxon>
        <taxon>Lecanorineae</taxon>
        <taxon>Stereocaulaceae</taxon>
        <taxon>Stereocaulon</taxon>
    </lineage>
</organism>
<evidence type="ECO:0000259" key="2">
    <source>
        <dbReference type="Pfam" id="PF02230"/>
    </source>
</evidence>
<evidence type="ECO:0000256" key="1">
    <source>
        <dbReference type="ARBA" id="ARBA00006499"/>
    </source>
</evidence>
<accession>A0ABR4A3K0</accession>
<dbReference type="Proteomes" id="UP001590950">
    <property type="component" value="Unassembled WGS sequence"/>
</dbReference>
<gene>
    <name evidence="3" type="ORF">N7G274_006942</name>
</gene>
<proteinExistence type="inferred from homology"/>
<dbReference type="Gene3D" id="3.40.50.1820">
    <property type="entry name" value="alpha/beta hydrolase"/>
    <property type="match status" value="1"/>
</dbReference>
<dbReference type="EMBL" id="JBEFKJ010000021">
    <property type="protein sequence ID" value="KAL2040499.1"/>
    <property type="molecule type" value="Genomic_DNA"/>
</dbReference>
<comment type="similarity">
    <text evidence="1">Belongs to the AB hydrolase superfamily. AB hydrolase 2 family.</text>
</comment>
<dbReference type="InterPro" id="IPR003140">
    <property type="entry name" value="PLipase/COase/thioEstase"/>
</dbReference>
<protein>
    <recommendedName>
        <fullName evidence="2">Phospholipase/carboxylesterase/thioesterase domain-containing protein</fullName>
    </recommendedName>
</protein>
<feature type="domain" description="Phospholipase/carboxylesterase/thioesterase" evidence="2">
    <location>
        <begin position="15"/>
        <end position="169"/>
    </location>
</feature>
<dbReference type="Pfam" id="PF02230">
    <property type="entry name" value="Abhydrolase_2"/>
    <property type="match status" value="1"/>
</dbReference>
<comment type="caution">
    <text evidence="3">The sequence shown here is derived from an EMBL/GenBank/DDBJ whole genome shotgun (WGS) entry which is preliminary data.</text>
</comment>